<feature type="region of interest" description="Disordered" evidence="3">
    <location>
        <begin position="270"/>
        <end position="289"/>
    </location>
</feature>
<feature type="compositionally biased region" description="Acidic residues" evidence="3">
    <location>
        <begin position="939"/>
        <end position="954"/>
    </location>
</feature>
<accession>A0ABC8K1B9</accession>
<dbReference type="PROSITE" id="PS50235">
    <property type="entry name" value="USP_3"/>
    <property type="match status" value="1"/>
</dbReference>
<keyword evidence="6" id="KW-1185">Reference proteome</keyword>
<reference evidence="5 6" key="1">
    <citation type="submission" date="2022-03" db="EMBL/GenBank/DDBJ databases">
        <authorList>
            <person name="Macdonald S."/>
            <person name="Ahmed S."/>
            <person name="Newling K."/>
        </authorList>
    </citation>
    <scope>NUCLEOTIDE SEQUENCE [LARGE SCALE GENOMIC DNA]</scope>
</reference>
<evidence type="ECO:0000256" key="2">
    <source>
        <dbReference type="ARBA" id="ARBA00022801"/>
    </source>
</evidence>
<dbReference type="Gene3D" id="1.25.40.10">
    <property type="entry name" value="Tetratricopeptide repeat domain"/>
    <property type="match status" value="1"/>
</dbReference>
<evidence type="ECO:0000256" key="3">
    <source>
        <dbReference type="SAM" id="MobiDB-lite"/>
    </source>
</evidence>
<dbReference type="Pfam" id="PF04780">
    <property type="entry name" value="DUF629"/>
    <property type="match status" value="1"/>
</dbReference>
<dbReference type="CDD" id="cd02257">
    <property type="entry name" value="Peptidase_C19"/>
    <property type="match status" value="1"/>
</dbReference>
<evidence type="ECO:0000313" key="6">
    <source>
        <dbReference type="Proteomes" id="UP001642260"/>
    </source>
</evidence>
<dbReference type="InterPro" id="IPR013087">
    <property type="entry name" value="Znf_C2H2_type"/>
</dbReference>
<feature type="region of interest" description="Disordered" evidence="3">
    <location>
        <begin position="883"/>
        <end position="955"/>
    </location>
</feature>
<dbReference type="Pfam" id="PF00443">
    <property type="entry name" value="UCH"/>
    <property type="match status" value="1"/>
</dbReference>
<dbReference type="SUPFAM" id="SSF48452">
    <property type="entry name" value="TPR-like"/>
    <property type="match status" value="1"/>
</dbReference>
<dbReference type="SUPFAM" id="SSF54001">
    <property type="entry name" value="Cysteine proteinases"/>
    <property type="match status" value="1"/>
</dbReference>
<dbReference type="PANTHER" id="PTHR22975:SF9">
    <property type="entry name" value="ECHINUS SPLICE FORM 3"/>
    <property type="match status" value="1"/>
</dbReference>
<feature type="domain" description="USP" evidence="4">
    <location>
        <begin position="1210"/>
        <end position="1542"/>
    </location>
</feature>
<keyword evidence="1" id="KW-0833">Ubl conjugation pathway</keyword>
<feature type="compositionally biased region" description="Basic and acidic residues" evidence="3">
    <location>
        <begin position="1117"/>
        <end position="1130"/>
    </location>
</feature>
<dbReference type="PANTHER" id="PTHR22975">
    <property type="entry name" value="UBIQUITIN SPECIFIC PROTEINASE"/>
    <property type="match status" value="1"/>
</dbReference>
<dbReference type="Gene3D" id="3.90.70.10">
    <property type="entry name" value="Cysteine proteinases"/>
    <property type="match status" value="1"/>
</dbReference>
<evidence type="ECO:0000256" key="1">
    <source>
        <dbReference type="ARBA" id="ARBA00022786"/>
    </source>
</evidence>
<dbReference type="InterPro" id="IPR011990">
    <property type="entry name" value="TPR-like_helical_dom_sf"/>
</dbReference>
<dbReference type="EMBL" id="CAKOAT010167377">
    <property type="protein sequence ID" value="CAH8350654.1"/>
    <property type="molecule type" value="Genomic_DNA"/>
</dbReference>
<feature type="region of interest" description="Disordered" evidence="3">
    <location>
        <begin position="1088"/>
        <end position="1140"/>
    </location>
</feature>
<evidence type="ECO:0000313" key="5">
    <source>
        <dbReference type="EMBL" id="CAH8350654.1"/>
    </source>
</evidence>
<feature type="compositionally biased region" description="Basic residues" evidence="3">
    <location>
        <begin position="900"/>
        <end position="911"/>
    </location>
</feature>
<feature type="region of interest" description="Disordered" evidence="3">
    <location>
        <begin position="1031"/>
        <end position="1052"/>
    </location>
</feature>
<comment type="caution">
    <text evidence="5">The sequence shown here is derived from an EMBL/GenBank/DDBJ whole genome shotgun (WGS) entry which is preliminary data.</text>
</comment>
<dbReference type="Proteomes" id="UP001642260">
    <property type="component" value="Unassembled WGS sequence"/>
</dbReference>
<dbReference type="Pfam" id="PF04781">
    <property type="entry name" value="DUF627"/>
    <property type="match status" value="1"/>
</dbReference>
<dbReference type="InterPro" id="IPR001394">
    <property type="entry name" value="Peptidase_C19_UCH"/>
</dbReference>
<feature type="compositionally biased region" description="Basic and acidic residues" evidence="3">
    <location>
        <begin position="883"/>
        <end position="899"/>
    </location>
</feature>
<feature type="region of interest" description="Disordered" evidence="3">
    <location>
        <begin position="1"/>
        <end position="24"/>
    </location>
</feature>
<dbReference type="InterPro" id="IPR006865">
    <property type="entry name" value="DUF629"/>
</dbReference>
<organism evidence="5 6">
    <name type="scientific">Eruca vesicaria subsp. sativa</name>
    <name type="common">Garden rocket</name>
    <name type="synonym">Eruca sativa</name>
    <dbReference type="NCBI Taxonomy" id="29727"/>
    <lineage>
        <taxon>Eukaryota</taxon>
        <taxon>Viridiplantae</taxon>
        <taxon>Streptophyta</taxon>
        <taxon>Embryophyta</taxon>
        <taxon>Tracheophyta</taxon>
        <taxon>Spermatophyta</taxon>
        <taxon>Magnoliopsida</taxon>
        <taxon>eudicotyledons</taxon>
        <taxon>Gunneridae</taxon>
        <taxon>Pentapetalae</taxon>
        <taxon>rosids</taxon>
        <taxon>malvids</taxon>
        <taxon>Brassicales</taxon>
        <taxon>Brassicaceae</taxon>
        <taxon>Brassiceae</taxon>
        <taxon>Eruca</taxon>
    </lineage>
</organism>
<dbReference type="InterPro" id="IPR038765">
    <property type="entry name" value="Papain-like_cys_pep_sf"/>
</dbReference>
<sequence>MVQKKKTPASPPPPPTLNDTVSDSSTIKLECDKALTSFRRGSYTKAIRLMKESSTRHSHSALIHRVQGTICVKVASVYEDPSTKQKYLRSAIESAKKAVELSPNSIEFAHFYANLLYEAANEAREYEEVVQECHRALSIENPIDPARDSLQVEAQEKVLTAEARIGNVQEELRSLIQKSNLGTLSTWVKHLGNGEEKLRFFPFRRVVEDPIESSLVQSRRPNEIKKANKSPEERRKEIEVRVAAARLLQQKSESKVGDSVEEKGADLVVGSGQRSGERRKHGNVRKNGQERRDRVRLYWESMSEEVKRGLLRVKVSDLKSHFSGSKDGNVNDVISEALSFCEANKTWRFWVCYKCSEKFVDCKAHVQHIVQEHIGIVLPKMQMVLPESLNSERIEMLLSSPWKPLDFPAAAKQTIQNTEFDEIHSGDYMEDGDCYFQDAWNDTSPEKENLGDACNRCDENELEHLPDEWPISDDPERTKLLVKIRVAFELLIRHNYLAASHYDKVIQFTVDELRNVPSGSQFVNRGLGQSPTCIRFLGATQLSKILKFLQDLSQTFGLSRYSEQSNPKDDANNFGDLGLEVTEEIRLDGEDLCLLLDEKLLGTECIQEKYMGSALNNGTIACSGEDGFLSWIFSGPSSEEQTESWMRTKEEKTNKGVKIMEILEKEFCHLQNLCEKKREHLSYEGALQTVEDLCLEEARKRETSAEFTHESYGSVLRRRREELNESGNAFFISSRVESEAIANVLKDADSLDHNQFGYEESYACTDSQLRDLESGEADVWGMKDSFTEADSFIEIAIQKQKEQLSAELNRIDAQMMRSVTGVQQSEVKLGPVSSNDYQIVLLPLVKSYMRAHLEELAEKYATEKADAASEAFLVELALDSKKEVRGRNDNSKHTQEKSKDKKKNKDMKKLKASIGNDYRFNSDSTEHSLPPLAFSGDPSEADVPETLKEEEDEEEYRHRMELALEEIKLEETLEYQRKIENEAKEKHIAEQQKKGSSLVPMNVAETAYDVCRDNVVDDLELQEQEKSISQKNLVQRNGLPHDLDGSRVNANGVFPSTNHGAISDAAVVQDVKSQKVVTNGVATQAGVFQSDQRTGRRGRRQKASNKLVGPSESINSESHRSDTDKERQSETLRSNGDAGTKTLRQLQAEEDEEEKFQADLKKAVLQSLDAYQGGRDLTSRPRTALEVNMDGVSDVTKESLSSTEVGIFGTGLQNEVGEYNCFLNVIIQSLWNLGMFRDEFLRSSTLEHHHVGDPCVVCSLYEIFTALSAASREERKEPVTPSSLRIALSNLYPDSSFFQEAQMNDASEVLAVIFDCLHRSFAQSSSVSDTESSESNCTGSWDCANRTCIAHSLFGMNIFEQLNCFKCGLESRHMKYTSFFHNINASALRTMKVTCAENSFDELLNLVEMNHQVACDPESGGCGKPNHIHHILTTAPHVFTTVLGWQNTCESVEDIAATLAALNTEIDISVIYRGLDPKSTYTLASVVCYYGQHYHCFAYSHEHDRWIMYDDKTVKVIGSWSDVLSMCERGHLQPQVLLYEKR</sequence>
<evidence type="ECO:0000259" key="4">
    <source>
        <dbReference type="PROSITE" id="PS50235"/>
    </source>
</evidence>
<dbReference type="InterPro" id="IPR052398">
    <property type="entry name" value="Ubiquitin_hydrolase_53/54"/>
</dbReference>
<name>A0ABC8K1B9_ERUVS</name>
<protein>
    <recommendedName>
        <fullName evidence="4">USP domain-containing protein</fullName>
    </recommendedName>
</protein>
<dbReference type="InterPro" id="IPR028889">
    <property type="entry name" value="USP"/>
</dbReference>
<dbReference type="PROSITE" id="PS00028">
    <property type="entry name" value="ZINC_FINGER_C2H2_1"/>
    <property type="match status" value="1"/>
</dbReference>
<gene>
    <name evidence="5" type="ORF">ERUC_LOCUS18049</name>
</gene>
<proteinExistence type="predicted"/>
<dbReference type="InterPro" id="IPR006866">
    <property type="entry name" value="DUF627_N"/>
</dbReference>
<keyword evidence="2" id="KW-0378">Hydrolase</keyword>
<dbReference type="GO" id="GO:0016787">
    <property type="term" value="F:hydrolase activity"/>
    <property type="evidence" value="ECO:0007669"/>
    <property type="project" value="UniProtKB-KW"/>
</dbReference>